<feature type="region of interest" description="Disordered" evidence="6">
    <location>
        <begin position="273"/>
        <end position="295"/>
    </location>
</feature>
<dbReference type="FunFam" id="2.170.150.80:FF:000002">
    <property type="entry name" value="Nac domain-containing protein 86"/>
    <property type="match status" value="1"/>
</dbReference>
<dbReference type="AlphaFoldDB" id="A0A8S9I3H7"/>
<keyword evidence="4" id="KW-0804">Transcription</keyword>
<accession>A0A8S9I3H7</accession>
<protein>
    <recommendedName>
        <fullName evidence="7">NAC domain-containing protein</fullName>
    </recommendedName>
</protein>
<evidence type="ECO:0000313" key="8">
    <source>
        <dbReference type="EMBL" id="KAF2564115.1"/>
    </source>
</evidence>
<evidence type="ECO:0000256" key="1">
    <source>
        <dbReference type="ARBA" id="ARBA00004123"/>
    </source>
</evidence>
<dbReference type="InterPro" id="IPR036093">
    <property type="entry name" value="NAC_dom_sf"/>
</dbReference>
<dbReference type="InterPro" id="IPR003441">
    <property type="entry name" value="NAC-dom"/>
</dbReference>
<gene>
    <name evidence="8" type="ORF">F2Q70_00015930</name>
</gene>
<evidence type="ECO:0000256" key="6">
    <source>
        <dbReference type="SAM" id="MobiDB-lite"/>
    </source>
</evidence>
<dbReference type="Pfam" id="PF02365">
    <property type="entry name" value="NAM"/>
    <property type="match status" value="2"/>
</dbReference>
<evidence type="ECO:0000256" key="5">
    <source>
        <dbReference type="ARBA" id="ARBA00023242"/>
    </source>
</evidence>
<reference evidence="8" key="1">
    <citation type="submission" date="2019-12" db="EMBL/GenBank/DDBJ databases">
        <title>Genome sequencing and annotation of Brassica cretica.</title>
        <authorList>
            <person name="Studholme D.J."/>
            <person name="Sarris P.F."/>
        </authorList>
    </citation>
    <scope>NUCLEOTIDE SEQUENCE</scope>
    <source>
        <strain evidence="8">PFS-102/07</strain>
        <tissue evidence="8">Leaf</tissue>
    </source>
</reference>
<evidence type="ECO:0000256" key="2">
    <source>
        <dbReference type="ARBA" id="ARBA00023015"/>
    </source>
</evidence>
<keyword evidence="2" id="KW-0805">Transcription regulation</keyword>
<dbReference type="PANTHER" id="PTHR31744:SF211">
    <property type="entry name" value="OS04G0691300 PROTEIN"/>
    <property type="match status" value="1"/>
</dbReference>
<dbReference type="SUPFAM" id="SSF101941">
    <property type="entry name" value="NAC domain"/>
    <property type="match status" value="2"/>
</dbReference>
<dbReference type="PROSITE" id="PS51005">
    <property type="entry name" value="NAC"/>
    <property type="match status" value="1"/>
</dbReference>
<dbReference type="GO" id="GO:0003677">
    <property type="term" value="F:DNA binding"/>
    <property type="evidence" value="ECO:0007669"/>
    <property type="project" value="UniProtKB-KW"/>
</dbReference>
<dbReference type="Gene3D" id="2.170.150.80">
    <property type="entry name" value="NAC domain"/>
    <property type="match status" value="2"/>
</dbReference>
<organism evidence="8">
    <name type="scientific">Brassica cretica</name>
    <name type="common">Mustard</name>
    <dbReference type="NCBI Taxonomy" id="69181"/>
    <lineage>
        <taxon>Eukaryota</taxon>
        <taxon>Viridiplantae</taxon>
        <taxon>Streptophyta</taxon>
        <taxon>Embryophyta</taxon>
        <taxon>Tracheophyta</taxon>
        <taxon>Spermatophyta</taxon>
        <taxon>Magnoliopsida</taxon>
        <taxon>eudicotyledons</taxon>
        <taxon>Gunneridae</taxon>
        <taxon>Pentapetalae</taxon>
        <taxon>rosids</taxon>
        <taxon>malvids</taxon>
        <taxon>Brassicales</taxon>
        <taxon>Brassicaceae</taxon>
        <taxon>Brassiceae</taxon>
        <taxon>Brassica</taxon>
    </lineage>
</organism>
<keyword evidence="5" id="KW-0539">Nucleus</keyword>
<comment type="caution">
    <text evidence="8">The sequence shown here is derived from an EMBL/GenBank/DDBJ whole genome shotgun (WGS) entry which is preliminary data.</text>
</comment>
<name>A0A8S9I3H7_BRACR</name>
<comment type="subcellular location">
    <subcellularLocation>
        <location evidence="1">Nucleus</location>
    </subcellularLocation>
</comment>
<evidence type="ECO:0000256" key="4">
    <source>
        <dbReference type="ARBA" id="ARBA00023163"/>
    </source>
</evidence>
<dbReference type="GO" id="GO:0005634">
    <property type="term" value="C:nucleus"/>
    <property type="evidence" value="ECO:0007669"/>
    <property type="project" value="UniProtKB-SubCell"/>
</dbReference>
<keyword evidence="3" id="KW-0238">DNA-binding</keyword>
<evidence type="ECO:0000259" key="7">
    <source>
        <dbReference type="PROSITE" id="PS51005"/>
    </source>
</evidence>
<feature type="domain" description="NAC" evidence="7">
    <location>
        <begin position="9"/>
        <end position="195"/>
    </location>
</feature>
<dbReference type="PANTHER" id="PTHR31744">
    <property type="entry name" value="PROTEIN CUP-SHAPED COTYLEDON 2-RELATED"/>
    <property type="match status" value="1"/>
</dbReference>
<evidence type="ECO:0000256" key="3">
    <source>
        <dbReference type="ARBA" id="ARBA00023125"/>
    </source>
</evidence>
<sequence>MDNIKQSCVPPGFRFHPTEEELVGYYLDGKINSIKSALDVIVDIDLYKMEPWDIQEEELVGYYLDGKINSIKSALDVIVDIDLYKMEPWDIQARCKLGYEEQNEWYFFSHKDRKYPTGTRTNRATAVGFWKATGRDKAVLSKNSVIGMRKTLVYYKGRAPNGRKSDWIMHEYRLQNSELAPVQEEGWVVCRAFRKPIPNQRPLGYEPWQNQLYHVDNKNYYSSSATMNTSHHIGASSSSQNLNQMVMSNNHYNANNPSSTIYQYGNIELPQLDSPSLSPSLGTNKDQNESLEQEEEKSFNYVDWRTLGSLLEIQATHPQNPNVLVSSLATQSYNPEQSFPSMHQNYNYEVEANIHHPFGCFPDS</sequence>
<dbReference type="EMBL" id="QGKY02001250">
    <property type="protein sequence ID" value="KAF2564115.1"/>
    <property type="molecule type" value="Genomic_DNA"/>
</dbReference>
<proteinExistence type="predicted"/>
<dbReference type="GO" id="GO:0006355">
    <property type="term" value="P:regulation of DNA-templated transcription"/>
    <property type="evidence" value="ECO:0007669"/>
    <property type="project" value="InterPro"/>
</dbReference>